<gene>
    <name evidence="3" type="ORF">DCMF_12010</name>
</gene>
<evidence type="ECO:0000256" key="2">
    <source>
        <dbReference type="SAM" id="Phobius"/>
    </source>
</evidence>
<keyword evidence="2" id="KW-1133">Transmembrane helix</keyword>
<feature type="transmembrane region" description="Helical" evidence="2">
    <location>
        <begin position="127"/>
        <end position="144"/>
    </location>
</feature>
<accession>A0A3G1KSJ8</accession>
<evidence type="ECO:0000313" key="3">
    <source>
        <dbReference type="EMBL" id="ATW25400.1"/>
    </source>
</evidence>
<dbReference type="Pfam" id="PF18933">
    <property type="entry name" value="PsbP_2"/>
    <property type="match status" value="1"/>
</dbReference>
<name>A0A3G1KSJ8_FORW1</name>
<organism evidence="3 4">
    <name type="scientific">Formimonas warabiya</name>
    <dbReference type="NCBI Taxonomy" id="1761012"/>
    <lineage>
        <taxon>Bacteria</taxon>
        <taxon>Bacillati</taxon>
        <taxon>Bacillota</taxon>
        <taxon>Clostridia</taxon>
        <taxon>Eubacteriales</taxon>
        <taxon>Peptococcaceae</taxon>
        <taxon>Candidatus Formimonas</taxon>
    </lineage>
</organism>
<dbReference type="KEGG" id="fwa:DCMF_12010"/>
<sequence length="326" mass="36343">MGKRKIAWAGGDDHLGKTCGKPCMHSRSKSAQDGAEWGHPSASGENEAEPLEEEPEPGETIPQNRQRKFTKKSLALIAGIVLLTLFYLVGSVGLKLCLGLFIISFGLINIMKPLSFLGLVRRLDGVIIFYIGAALFIYSSLSFADGTMTPEFSFRANPDKGDPALTPTENQTVNFLTYQNMKYHLEIDYPGDWEVKTDIPHVLVAFVGPIAAHTRAIHESVNIVVGELPPEISLEELKEREMKGLKSTITEANILQVEDEKVDGNPGFKLICTGKQGNFQLQWLMIFTIKDDREYIITYCAEQPYFNHRLSVANKMIDSCRFQGDI</sequence>
<dbReference type="RefSeq" id="WP_214659293.1">
    <property type="nucleotide sequence ID" value="NZ_CP017634.1"/>
</dbReference>
<protein>
    <recommendedName>
        <fullName evidence="5">DUF1795 domain-containing protein</fullName>
    </recommendedName>
</protein>
<dbReference type="EMBL" id="CP017634">
    <property type="protein sequence ID" value="ATW25400.1"/>
    <property type="molecule type" value="Genomic_DNA"/>
</dbReference>
<keyword evidence="2" id="KW-0472">Membrane</keyword>
<reference evidence="3 4" key="1">
    <citation type="submission" date="2016-10" db="EMBL/GenBank/DDBJ databases">
        <title>Complete Genome Sequence of Peptococcaceae strain DCMF.</title>
        <authorList>
            <person name="Edwards R.J."/>
            <person name="Holland S.I."/>
            <person name="Deshpande N.P."/>
            <person name="Wong Y.K."/>
            <person name="Ertan H."/>
            <person name="Manefield M."/>
            <person name="Russell T.L."/>
            <person name="Lee M.J."/>
        </authorList>
    </citation>
    <scope>NUCLEOTIDE SEQUENCE [LARGE SCALE GENOMIC DNA]</scope>
    <source>
        <strain evidence="3 4">DCMF</strain>
    </source>
</reference>
<feature type="transmembrane region" description="Helical" evidence="2">
    <location>
        <begin position="74"/>
        <end position="94"/>
    </location>
</feature>
<dbReference type="Proteomes" id="UP000323521">
    <property type="component" value="Chromosome"/>
</dbReference>
<dbReference type="Gene3D" id="3.40.1000.10">
    <property type="entry name" value="Mog1/PsbP, alpha/beta/alpha sandwich"/>
    <property type="match status" value="1"/>
</dbReference>
<keyword evidence="4" id="KW-1185">Reference proteome</keyword>
<evidence type="ECO:0000256" key="1">
    <source>
        <dbReference type="SAM" id="MobiDB-lite"/>
    </source>
</evidence>
<evidence type="ECO:0000313" key="4">
    <source>
        <dbReference type="Proteomes" id="UP000323521"/>
    </source>
</evidence>
<feature type="transmembrane region" description="Helical" evidence="2">
    <location>
        <begin position="100"/>
        <end position="120"/>
    </location>
</feature>
<dbReference type="AlphaFoldDB" id="A0A3G1KSJ8"/>
<proteinExistence type="predicted"/>
<keyword evidence="2" id="KW-0812">Transmembrane</keyword>
<feature type="compositionally biased region" description="Acidic residues" evidence="1">
    <location>
        <begin position="46"/>
        <end position="57"/>
    </location>
</feature>
<evidence type="ECO:0008006" key="5">
    <source>
        <dbReference type="Google" id="ProtNLM"/>
    </source>
</evidence>
<feature type="region of interest" description="Disordered" evidence="1">
    <location>
        <begin position="1"/>
        <end position="66"/>
    </location>
</feature>